<dbReference type="SUPFAM" id="SSF48452">
    <property type="entry name" value="TPR-like"/>
    <property type="match status" value="1"/>
</dbReference>
<dbReference type="PANTHER" id="PTHR22904">
    <property type="entry name" value="TPR REPEAT CONTAINING PROTEIN"/>
    <property type="match status" value="1"/>
</dbReference>
<proteinExistence type="predicted"/>
<sequence>MADQTGLRVCQLFKDPYTLWIEKAAAAREEVRRKGKQQGWDEDRCEDEARALKDQQHDWENAEYDEQFMNAASGGLNYYFCRFCYALVQVCSQEQLLVLVHEDKAHELSKQSSKRMQEDAARALELRQQGNAAFKQVELHQALAWYWQAAAINPGDAALLNNISLACLKQGDLCQALHAAEEAVKADPTLAKAWCRLGDAYRALGRWQLAHLAYTAARELAPRDPDLQARKADAASHLDTVWAVEDIPHPTRDMMSGAMFLWLGVTKAEAVAAMRSAGGDGSDFLEGIQPRGPQPQLRRVQDLPQGLDSWTISWTDTPMRHKQTGLIRHVMTLASQHSGQILVTRMCLGTPGMTAVRRLLLSAMTSPGTGPQERPSAVFVAHRMFPIFYQIAEFCKGLGITPIAEMAAEAKKSAAHNDADWQGFNNRGEYGDQDDSSALMEGKADPNNGHKAEFGGPAAAAAAGAPAGPSRQQQGGRGEQAAAERDQAEVPGGPGTSGRSSSSRQ</sequence>
<evidence type="ECO:0000313" key="4">
    <source>
        <dbReference type="EMBL" id="WIA14294.1"/>
    </source>
</evidence>
<keyword evidence="5" id="KW-1185">Reference proteome</keyword>
<dbReference type="SMART" id="SM00028">
    <property type="entry name" value="TPR"/>
    <property type="match status" value="3"/>
</dbReference>
<dbReference type="InterPro" id="IPR011990">
    <property type="entry name" value="TPR-like_helical_dom_sf"/>
</dbReference>
<keyword evidence="1" id="KW-0677">Repeat</keyword>
<protein>
    <submittedName>
        <fullName evidence="4">Uncharacterized protein</fullName>
    </submittedName>
</protein>
<gene>
    <name evidence="4" type="ORF">OEZ85_002828</name>
</gene>
<evidence type="ECO:0000313" key="5">
    <source>
        <dbReference type="Proteomes" id="UP001244341"/>
    </source>
</evidence>
<feature type="region of interest" description="Disordered" evidence="3">
    <location>
        <begin position="419"/>
        <end position="505"/>
    </location>
</feature>
<name>A0ABY8TYT7_TETOB</name>
<evidence type="ECO:0000256" key="3">
    <source>
        <dbReference type="SAM" id="MobiDB-lite"/>
    </source>
</evidence>
<dbReference type="InterPro" id="IPR019734">
    <property type="entry name" value="TPR_rpt"/>
</dbReference>
<keyword evidence="2" id="KW-0802">TPR repeat</keyword>
<accession>A0ABY8TYT7</accession>
<feature type="compositionally biased region" description="Basic and acidic residues" evidence="3">
    <location>
        <begin position="442"/>
        <end position="453"/>
    </location>
</feature>
<feature type="compositionally biased region" description="Low complexity" evidence="3">
    <location>
        <begin position="454"/>
        <end position="474"/>
    </location>
</feature>
<dbReference type="PANTHER" id="PTHR22904:SF523">
    <property type="entry name" value="STRESS-INDUCED-PHOSPHOPROTEIN 1"/>
    <property type="match status" value="1"/>
</dbReference>
<dbReference type="Gene3D" id="1.25.40.10">
    <property type="entry name" value="Tetratricopeptide repeat domain"/>
    <property type="match status" value="1"/>
</dbReference>
<evidence type="ECO:0000256" key="2">
    <source>
        <dbReference type="ARBA" id="ARBA00022803"/>
    </source>
</evidence>
<dbReference type="Proteomes" id="UP001244341">
    <property type="component" value="Chromosome 5b"/>
</dbReference>
<reference evidence="4 5" key="1">
    <citation type="submission" date="2023-05" db="EMBL/GenBank/DDBJ databases">
        <title>A 100% complete, gapless, phased diploid assembly of the Scenedesmus obliquus UTEX 3031 genome.</title>
        <authorList>
            <person name="Biondi T.C."/>
            <person name="Hanschen E.R."/>
            <person name="Kwon T."/>
            <person name="Eng W."/>
            <person name="Kruse C.P.S."/>
            <person name="Koehler S.I."/>
            <person name="Kunde Y."/>
            <person name="Gleasner C.D."/>
            <person name="You Mak K.T."/>
            <person name="Polle J."/>
            <person name="Hovde B.T."/>
            <person name="Starkenburg S.R."/>
        </authorList>
    </citation>
    <scope>NUCLEOTIDE SEQUENCE [LARGE SCALE GENOMIC DNA]</scope>
    <source>
        <strain evidence="4 5">DOE0152z</strain>
    </source>
</reference>
<evidence type="ECO:0000256" key="1">
    <source>
        <dbReference type="ARBA" id="ARBA00022737"/>
    </source>
</evidence>
<organism evidence="4 5">
    <name type="scientific">Tetradesmus obliquus</name>
    <name type="common">Green alga</name>
    <name type="synonym">Acutodesmus obliquus</name>
    <dbReference type="NCBI Taxonomy" id="3088"/>
    <lineage>
        <taxon>Eukaryota</taxon>
        <taxon>Viridiplantae</taxon>
        <taxon>Chlorophyta</taxon>
        <taxon>core chlorophytes</taxon>
        <taxon>Chlorophyceae</taxon>
        <taxon>CS clade</taxon>
        <taxon>Sphaeropleales</taxon>
        <taxon>Scenedesmaceae</taxon>
        <taxon>Tetradesmus</taxon>
    </lineage>
</organism>
<dbReference type="EMBL" id="CP126212">
    <property type="protein sequence ID" value="WIA14294.1"/>
    <property type="molecule type" value="Genomic_DNA"/>
</dbReference>
<dbReference type="InterPro" id="IPR013105">
    <property type="entry name" value="TPR_2"/>
</dbReference>
<dbReference type="Pfam" id="PF07719">
    <property type="entry name" value="TPR_2"/>
    <property type="match status" value="1"/>
</dbReference>